<protein>
    <submittedName>
        <fullName evidence="1">Uncharacterized protein</fullName>
    </submittedName>
</protein>
<dbReference type="EMBL" id="MN740961">
    <property type="protein sequence ID" value="QHU19955.1"/>
    <property type="molecule type" value="Genomic_DNA"/>
</dbReference>
<sequence>MPFQTPLEKYKSRQKTKFQAYVEKHINNPELSWLWVSRVPLLDLPFLRKWKSKSWNWQCLSRNSSFSKQDKQETKDEFPWSWFCVEIPTMEDYLFINGDCGKYNFCISNVNIVEDIKKFPDFGWNWKAISLNKNINEEFVLEHKDKLVLDYLAGNPALSLEFLKQTMHKFHWNTTEIAQNPNVNAQNFFLFFNKHSFKCKERANNLTENESISLDFIFDNLHFEWNRELLNFRADITKEHILRYPDFEWNWGIISSCKSVDKKFLLNHSKTNFNEFYSYHSGLIIDEVEHLSPNQISCNLLLGTLEEKIEFLRKFYAARVIGNAFFNCYWHYEYAYCKKRLNKRYDELFHSDLTMT</sequence>
<evidence type="ECO:0000313" key="1">
    <source>
        <dbReference type="EMBL" id="QHU19955.1"/>
    </source>
</evidence>
<name>A0A6C0KPM0_9ZZZZ</name>
<proteinExistence type="predicted"/>
<organism evidence="1">
    <name type="scientific">viral metagenome</name>
    <dbReference type="NCBI Taxonomy" id="1070528"/>
    <lineage>
        <taxon>unclassified sequences</taxon>
        <taxon>metagenomes</taxon>
        <taxon>organismal metagenomes</taxon>
    </lineage>
</organism>
<dbReference type="AlphaFoldDB" id="A0A6C0KPM0"/>
<reference evidence="1" key="1">
    <citation type="journal article" date="2020" name="Nature">
        <title>Giant virus diversity and host interactions through global metagenomics.</title>
        <authorList>
            <person name="Schulz F."/>
            <person name="Roux S."/>
            <person name="Paez-Espino D."/>
            <person name="Jungbluth S."/>
            <person name="Walsh D.A."/>
            <person name="Denef V.J."/>
            <person name="McMahon K.D."/>
            <person name="Konstantinidis K.T."/>
            <person name="Eloe-Fadrosh E.A."/>
            <person name="Kyrpides N.C."/>
            <person name="Woyke T."/>
        </authorList>
    </citation>
    <scope>NUCLEOTIDE SEQUENCE</scope>
    <source>
        <strain evidence="1">GVMAG-S-3300013014-136</strain>
    </source>
</reference>
<accession>A0A6C0KPM0</accession>